<evidence type="ECO:0000313" key="1">
    <source>
        <dbReference type="EMBL" id="MCI42701.1"/>
    </source>
</evidence>
<accession>A0A392S1F1</accession>
<dbReference type="AlphaFoldDB" id="A0A392S1F1"/>
<protein>
    <submittedName>
        <fullName evidence="1">Uncharacterized protein</fullName>
    </submittedName>
</protein>
<keyword evidence="2" id="KW-1185">Reference proteome</keyword>
<dbReference type="Proteomes" id="UP000265520">
    <property type="component" value="Unassembled WGS sequence"/>
</dbReference>
<name>A0A392S1F1_9FABA</name>
<organism evidence="1 2">
    <name type="scientific">Trifolium medium</name>
    <dbReference type="NCBI Taxonomy" id="97028"/>
    <lineage>
        <taxon>Eukaryota</taxon>
        <taxon>Viridiplantae</taxon>
        <taxon>Streptophyta</taxon>
        <taxon>Embryophyta</taxon>
        <taxon>Tracheophyta</taxon>
        <taxon>Spermatophyta</taxon>
        <taxon>Magnoliopsida</taxon>
        <taxon>eudicotyledons</taxon>
        <taxon>Gunneridae</taxon>
        <taxon>Pentapetalae</taxon>
        <taxon>rosids</taxon>
        <taxon>fabids</taxon>
        <taxon>Fabales</taxon>
        <taxon>Fabaceae</taxon>
        <taxon>Papilionoideae</taxon>
        <taxon>50 kb inversion clade</taxon>
        <taxon>NPAAA clade</taxon>
        <taxon>Hologalegina</taxon>
        <taxon>IRL clade</taxon>
        <taxon>Trifolieae</taxon>
        <taxon>Trifolium</taxon>
    </lineage>
</organism>
<reference evidence="1 2" key="1">
    <citation type="journal article" date="2018" name="Front. Plant Sci.">
        <title>Red Clover (Trifolium pratense) and Zigzag Clover (T. medium) - A Picture of Genomic Similarities and Differences.</title>
        <authorList>
            <person name="Dluhosova J."/>
            <person name="Istvanek J."/>
            <person name="Nedelnik J."/>
            <person name="Repkova J."/>
        </authorList>
    </citation>
    <scope>NUCLEOTIDE SEQUENCE [LARGE SCALE GENOMIC DNA]</scope>
    <source>
        <strain evidence="2">cv. 10/8</strain>
        <tissue evidence="1">Leaf</tissue>
    </source>
</reference>
<dbReference type="EMBL" id="LXQA010307717">
    <property type="protein sequence ID" value="MCI42701.1"/>
    <property type="molecule type" value="Genomic_DNA"/>
</dbReference>
<feature type="non-terminal residue" evidence="1">
    <location>
        <position position="48"/>
    </location>
</feature>
<comment type="caution">
    <text evidence="1">The sequence shown here is derived from an EMBL/GenBank/DDBJ whole genome shotgun (WGS) entry which is preliminary data.</text>
</comment>
<evidence type="ECO:0000313" key="2">
    <source>
        <dbReference type="Proteomes" id="UP000265520"/>
    </source>
</evidence>
<sequence length="48" mass="5414">MISLWQLRVAQNGLARRAVESRNTKMSLCELRVAQIGVARRASGKFKL</sequence>
<proteinExistence type="predicted"/>